<dbReference type="SUPFAM" id="SSF56752">
    <property type="entry name" value="D-aminoacid aminotransferase-like PLP-dependent enzymes"/>
    <property type="match status" value="1"/>
</dbReference>
<dbReference type="PANTHER" id="PTHR42743">
    <property type="entry name" value="AMINO-ACID AMINOTRANSFERASE"/>
    <property type="match status" value="1"/>
</dbReference>
<dbReference type="OrthoDB" id="8912228at2"/>
<dbReference type="Pfam" id="PF01063">
    <property type="entry name" value="Aminotran_4"/>
    <property type="match status" value="1"/>
</dbReference>
<keyword evidence="2" id="KW-0032">Aminotransferase</keyword>
<dbReference type="GO" id="GO:0008483">
    <property type="term" value="F:transaminase activity"/>
    <property type="evidence" value="ECO:0007669"/>
    <property type="project" value="UniProtKB-KW"/>
</dbReference>
<dbReference type="KEGG" id="sqz:FQU76_12575"/>
<dbReference type="Gene3D" id="3.30.470.10">
    <property type="match status" value="1"/>
</dbReference>
<evidence type="ECO:0000313" key="2">
    <source>
        <dbReference type="EMBL" id="QDY77214.1"/>
    </source>
</evidence>
<dbReference type="InterPro" id="IPR001544">
    <property type="entry name" value="Aminotrans_IV"/>
</dbReference>
<dbReference type="GO" id="GO:0005829">
    <property type="term" value="C:cytosol"/>
    <property type="evidence" value="ECO:0007669"/>
    <property type="project" value="TreeGrafter"/>
</dbReference>
<protein>
    <submittedName>
        <fullName evidence="2">Branched-chain amino acid aminotransferase</fullName>
    </submittedName>
</protein>
<dbReference type="GO" id="GO:0008696">
    <property type="term" value="F:4-amino-4-deoxychorismate lyase activity"/>
    <property type="evidence" value="ECO:0007669"/>
    <property type="project" value="TreeGrafter"/>
</dbReference>
<gene>
    <name evidence="2" type="ORF">FQU76_12575</name>
</gene>
<keyword evidence="2" id="KW-0808">Transferase</keyword>
<accession>A0A5B8J9X1</accession>
<dbReference type="InterPro" id="IPR050571">
    <property type="entry name" value="Class-IV_PLP-Dep_Aminotrnsfr"/>
</dbReference>
<dbReference type="InterPro" id="IPR043131">
    <property type="entry name" value="BCAT-like_N"/>
</dbReference>
<dbReference type="PANTHER" id="PTHR42743:SF2">
    <property type="entry name" value="AMINODEOXYCHORISMATE LYASE"/>
    <property type="match status" value="1"/>
</dbReference>
<dbReference type="InterPro" id="IPR043132">
    <property type="entry name" value="BCAT-like_C"/>
</dbReference>
<name>A0A5B8J9X1_9ACTN</name>
<evidence type="ECO:0000256" key="1">
    <source>
        <dbReference type="ARBA" id="ARBA00009320"/>
    </source>
</evidence>
<dbReference type="Proteomes" id="UP000320580">
    <property type="component" value="Chromosome"/>
</dbReference>
<proteinExistence type="inferred from homology"/>
<dbReference type="GO" id="GO:0008153">
    <property type="term" value="P:4-aminobenzoate biosynthetic process"/>
    <property type="evidence" value="ECO:0007669"/>
    <property type="project" value="TreeGrafter"/>
</dbReference>
<organism evidence="2 3">
    <name type="scientific">Streptomyces qinzhouensis</name>
    <dbReference type="NCBI Taxonomy" id="2599401"/>
    <lineage>
        <taxon>Bacteria</taxon>
        <taxon>Bacillati</taxon>
        <taxon>Actinomycetota</taxon>
        <taxon>Actinomycetes</taxon>
        <taxon>Kitasatosporales</taxon>
        <taxon>Streptomycetaceae</taxon>
        <taxon>Streptomyces</taxon>
    </lineage>
</organism>
<dbReference type="RefSeq" id="WP_146480529.1">
    <property type="nucleotide sequence ID" value="NZ_CP042266.1"/>
</dbReference>
<keyword evidence="3" id="KW-1185">Reference proteome</keyword>
<dbReference type="EMBL" id="CP042266">
    <property type="protein sequence ID" value="QDY77214.1"/>
    <property type="molecule type" value="Genomic_DNA"/>
</dbReference>
<comment type="similarity">
    <text evidence="1">Belongs to the class-IV pyridoxal-phosphate-dependent aminotransferase family.</text>
</comment>
<dbReference type="InterPro" id="IPR036038">
    <property type="entry name" value="Aminotransferase-like"/>
</dbReference>
<dbReference type="AlphaFoldDB" id="A0A5B8J9X1"/>
<reference evidence="2 3" key="1">
    <citation type="submission" date="2019-07" db="EMBL/GenBank/DDBJ databases">
        <authorList>
            <person name="Zhu P."/>
        </authorList>
    </citation>
    <scope>NUCLEOTIDE SEQUENCE [LARGE SCALE GENOMIC DNA]</scope>
    <source>
        <strain evidence="2 3">SSL-25</strain>
    </source>
</reference>
<dbReference type="NCBIfam" id="NF006734">
    <property type="entry name" value="PRK09266.1"/>
    <property type="match status" value="1"/>
</dbReference>
<sequence length="273" mass="29412">MTTAPNSSPYLTHLNGRPATASELAPLAFAGHAHFTAIQVRDRRIRGLDLHLDRLRSASEELYGRALPDDRIRELLRAAVAGGPADLSLTVTVYSAEGEFTPSDPDADLHVLVSTAPPANGPRGPLSLATVPYERPLPGIKHVGEIAKTYYPRRVAPLGFDDAAFLDSRGRFSEASIWNLVFWDGTSVVWPVAEMLRGTMMGTVRRQLDHLGVPQTDREVTPADLTSLAGAAVLNSWTPAVPVHRIAATPLPAAVDFIALLHRAHQAEPPVAP</sequence>
<dbReference type="Gene3D" id="3.20.10.10">
    <property type="entry name" value="D-amino Acid Aminotransferase, subunit A, domain 2"/>
    <property type="match status" value="1"/>
</dbReference>
<evidence type="ECO:0000313" key="3">
    <source>
        <dbReference type="Proteomes" id="UP000320580"/>
    </source>
</evidence>